<dbReference type="InterPro" id="IPR019587">
    <property type="entry name" value="Polyketide_cyclase/dehydratase"/>
</dbReference>
<dbReference type="SUPFAM" id="SSF55961">
    <property type="entry name" value="Bet v1-like"/>
    <property type="match status" value="2"/>
</dbReference>
<name>A0AAU2AEA2_9ACTN</name>
<dbReference type="Gene3D" id="3.30.530.20">
    <property type="match status" value="2"/>
</dbReference>
<dbReference type="CDD" id="cd08861">
    <property type="entry name" value="OtcD1_ARO-CYC_like"/>
    <property type="match status" value="2"/>
</dbReference>
<evidence type="ECO:0000313" key="1">
    <source>
        <dbReference type="EMBL" id="WTT21762.1"/>
    </source>
</evidence>
<dbReference type="EMBL" id="CP108222">
    <property type="protein sequence ID" value="WTT21762.1"/>
    <property type="molecule type" value="Genomic_DNA"/>
</dbReference>
<reference evidence="1" key="1">
    <citation type="submission" date="2022-10" db="EMBL/GenBank/DDBJ databases">
        <title>The complete genomes of actinobacterial strains from the NBC collection.</title>
        <authorList>
            <person name="Joergensen T.S."/>
            <person name="Alvarez Arevalo M."/>
            <person name="Sterndorff E.B."/>
            <person name="Faurdal D."/>
            <person name="Vuksanovic O."/>
            <person name="Mourched A.-S."/>
            <person name="Charusanti P."/>
            <person name="Shaw S."/>
            <person name="Blin K."/>
            <person name="Weber T."/>
        </authorList>
    </citation>
    <scope>NUCLEOTIDE SEQUENCE</scope>
    <source>
        <strain evidence="1">NBC_00093</strain>
    </source>
</reference>
<proteinExistence type="predicted"/>
<gene>
    <name evidence="1" type="ORF">OHA22_42645</name>
</gene>
<sequence>MSESASREVEHEITIKAPANTVYGLIEDVTNWPHVFPPTIHVERLESEGRSERIRIWATARGEAKTWTSRRELDPEALRITFRQEQSAPPVASMGGTWIIEPQSADTCRVRLLHDYRALGDSAEGLAWIDEAVDRNSRSELAALRDSAERAGHSGELLLSFDDTVYIDGSAEDVYDFLNAADRWRERLPHVDRVELREDDPGLQVLTMDTLTKDGSKHTTESVRVCFPHSRIVYKQTRVPALMTVHTGQWRLVEGAGALAVTSRHTVVLNPETIRQVLGETAGVADARKYVRSALSTNSLATLGHAKEYAEGKA</sequence>
<dbReference type="Pfam" id="PF10604">
    <property type="entry name" value="Polyketide_cyc2"/>
    <property type="match status" value="2"/>
</dbReference>
<dbReference type="InterPro" id="IPR023393">
    <property type="entry name" value="START-like_dom_sf"/>
</dbReference>
<accession>A0AAU2AEA2</accession>
<organism evidence="1">
    <name type="scientific">Streptomyces sp. NBC_00093</name>
    <dbReference type="NCBI Taxonomy" id="2975649"/>
    <lineage>
        <taxon>Bacteria</taxon>
        <taxon>Bacillati</taxon>
        <taxon>Actinomycetota</taxon>
        <taxon>Actinomycetes</taxon>
        <taxon>Kitasatosporales</taxon>
        <taxon>Streptomycetaceae</taxon>
        <taxon>Streptomyces</taxon>
    </lineage>
</organism>
<dbReference type="AlphaFoldDB" id="A0AAU2AEA2"/>
<protein>
    <submittedName>
        <fullName evidence="1">Aromatase/cyclase</fullName>
    </submittedName>
</protein>